<accession>A0A9P8UZI8</accession>
<feature type="region of interest" description="Disordered" evidence="1">
    <location>
        <begin position="55"/>
        <end position="76"/>
    </location>
</feature>
<evidence type="ECO:0000256" key="1">
    <source>
        <dbReference type="SAM" id="MobiDB-lite"/>
    </source>
</evidence>
<evidence type="ECO:0000313" key="2">
    <source>
        <dbReference type="EMBL" id="KAH6661043.1"/>
    </source>
</evidence>
<keyword evidence="3" id="KW-1185">Reference proteome</keyword>
<dbReference type="AlphaFoldDB" id="A0A9P8UZI8"/>
<evidence type="ECO:0000313" key="3">
    <source>
        <dbReference type="Proteomes" id="UP000758603"/>
    </source>
</evidence>
<name>A0A9P8UZI8_9PEZI</name>
<protein>
    <submittedName>
        <fullName evidence="2">Uncharacterized protein</fullName>
    </submittedName>
</protein>
<proteinExistence type="predicted"/>
<dbReference type="EMBL" id="JAGPXC010000001">
    <property type="protein sequence ID" value="KAH6661043.1"/>
    <property type="molecule type" value="Genomic_DNA"/>
</dbReference>
<dbReference type="RefSeq" id="XP_045965174.1">
    <property type="nucleotide sequence ID" value="XM_046101621.1"/>
</dbReference>
<organism evidence="2 3">
    <name type="scientific">Truncatella angustata</name>
    <dbReference type="NCBI Taxonomy" id="152316"/>
    <lineage>
        <taxon>Eukaryota</taxon>
        <taxon>Fungi</taxon>
        <taxon>Dikarya</taxon>
        <taxon>Ascomycota</taxon>
        <taxon>Pezizomycotina</taxon>
        <taxon>Sordariomycetes</taxon>
        <taxon>Xylariomycetidae</taxon>
        <taxon>Amphisphaeriales</taxon>
        <taxon>Sporocadaceae</taxon>
        <taxon>Truncatella</taxon>
    </lineage>
</organism>
<dbReference type="Proteomes" id="UP000758603">
    <property type="component" value="Unassembled WGS sequence"/>
</dbReference>
<gene>
    <name evidence="2" type="ORF">BKA67DRAFT_549979</name>
</gene>
<comment type="caution">
    <text evidence="2">The sequence shown here is derived from an EMBL/GenBank/DDBJ whole genome shotgun (WGS) entry which is preliminary data.</text>
</comment>
<sequence length="76" mass="8385">MLTSTIRQIDGVGTSSAQALILTQFARETRDLLQNGSGRNGLNVFVQFAHGDRGPTAWSSTTKHERQQTTDICHKK</sequence>
<reference evidence="2" key="1">
    <citation type="journal article" date="2021" name="Nat. Commun.">
        <title>Genetic determinants of endophytism in the Arabidopsis root mycobiome.</title>
        <authorList>
            <person name="Mesny F."/>
            <person name="Miyauchi S."/>
            <person name="Thiergart T."/>
            <person name="Pickel B."/>
            <person name="Atanasova L."/>
            <person name="Karlsson M."/>
            <person name="Huettel B."/>
            <person name="Barry K.W."/>
            <person name="Haridas S."/>
            <person name="Chen C."/>
            <person name="Bauer D."/>
            <person name="Andreopoulos W."/>
            <person name="Pangilinan J."/>
            <person name="LaButti K."/>
            <person name="Riley R."/>
            <person name="Lipzen A."/>
            <person name="Clum A."/>
            <person name="Drula E."/>
            <person name="Henrissat B."/>
            <person name="Kohler A."/>
            <person name="Grigoriev I.V."/>
            <person name="Martin F.M."/>
            <person name="Hacquard S."/>
        </authorList>
    </citation>
    <scope>NUCLEOTIDE SEQUENCE</scope>
    <source>
        <strain evidence="2">MPI-SDFR-AT-0073</strain>
    </source>
</reference>
<dbReference type="GeneID" id="70130513"/>